<keyword evidence="4 10" id="KW-1133">Transmembrane helix</keyword>
<dbReference type="Proteomes" id="UP000694845">
    <property type="component" value="Unplaced"/>
</dbReference>
<dbReference type="InterPro" id="IPR000276">
    <property type="entry name" value="GPCR_Rhodpsn"/>
</dbReference>
<keyword evidence="5 9" id="KW-0297">G-protein coupled receptor</keyword>
<feature type="domain" description="G-protein coupled receptors family 1 profile" evidence="11">
    <location>
        <begin position="33"/>
        <end position="296"/>
    </location>
</feature>
<evidence type="ECO:0000256" key="3">
    <source>
        <dbReference type="ARBA" id="ARBA00022692"/>
    </source>
</evidence>
<dbReference type="KEGG" id="aplc:110983800"/>
<dbReference type="PANTHER" id="PTHR22752:SF14">
    <property type="entry name" value="G-PROTEIN COUPLED RECEPTORS FAMILY 1 PROFILE DOMAIN-CONTAINING PROTEIN"/>
    <property type="match status" value="1"/>
</dbReference>
<comment type="similarity">
    <text evidence="9">Belongs to the G-protein coupled receptor 1 family.</text>
</comment>
<dbReference type="PANTHER" id="PTHR22752">
    <property type="entry name" value="G PROTEIN-COUPLED RECEPTOR"/>
    <property type="match status" value="1"/>
</dbReference>
<feature type="transmembrane region" description="Helical" evidence="10">
    <location>
        <begin position="94"/>
        <end position="112"/>
    </location>
</feature>
<reference evidence="13" key="1">
    <citation type="submission" date="2025-08" db="UniProtKB">
        <authorList>
            <consortium name="RefSeq"/>
        </authorList>
    </citation>
    <scope>IDENTIFICATION</scope>
</reference>
<dbReference type="Pfam" id="PF00001">
    <property type="entry name" value="7tm_1"/>
    <property type="match status" value="1"/>
</dbReference>
<feature type="transmembrane region" description="Helical" evidence="10">
    <location>
        <begin position="239"/>
        <end position="267"/>
    </location>
</feature>
<dbReference type="Gene3D" id="1.20.1070.10">
    <property type="entry name" value="Rhodopsin 7-helix transmembrane proteins"/>
    <property type="match status" value="1"/>
</dbReference>
<keyword evidence="8 9" id="KW-0807">Transducer</keyword>
<dbReference type="OMA" id="VHPFRYL"/>
<proteinExistence type="inferred from homology"/>
<evidence type="ECO:0000256" key="8">
    <source>
        <dbReference type="ARBA" id="ARBA00023224"/>
    </source>
</evidence>
<dbReference type="InterPro" id="IPR017452">
    <property type="entry name" value="GPCR_Rhodpsn_7TM"/>
</dbReference>
<comment type="subcellular location">
    <subcellularLocation>
        <location evidence="1">Cell membrane</location>
        <topology evidence="1">Multi-pass membrane protein</topology>
    </subcellularLocation>
</comment>
<dbReference type="RefSeq" id="XP_022099057.1">
    <property type="nucleotide sequence ID" value="XM_022243365.1"/>
</dbReference>
<accession>A0A8B7Z258</accession>
<protein>
    <submittedName>
        <fullName evidence="13">5-hydroxytryptamine receptor 4-like</fullName>
    </submittedName>
</protein>
<evidence type="ECO:0000259" key="11">
    <source>
        <dbReference type="PROSITE" id="PS50262"/>
    </source>
</evidence>
<organism evidence="12 13">
    <name type="scientific">Acanthaster planci</name>
    <name type="common">Crown-of-thorns starfish</name>
    <dbReference type="NCBI Taxonomy" id="133434"/>
    <lineage>
        <taxon>Eukaryota</taxon>
        <taxon>Metazoa</taxon>
        <taxon>Echinodermata</taxon>
        <taxon>Eleutherozoa</taxon>
        <taxon>Asterozoa</taxon>
        <taxon>Asteroidea</taxon>
        <taxon>Valvatacea</taxon>
        <taxon>Valvatida</taxon>
        <taxon>Acanthasteridae</taxon>
        <taxon>Acanthaster</taxon>
    </lineage>
</organism>
<dbReference type="GeneID" id="110983800"/>
<dbReference type="SUPFAM" id="SSF81321">
    <property type="entry name" value="Family A G protein-coupled receptor-like"/>
    <property type="match status" value="1"/>
</dbReference>
<feature type="transmembrane region" description="Helical" evidence="10">
    <location>
        <begin position="133"/>
        <end position="154"/>
    </location>
</feature>
<evidence type="ECO:0000256" key="5">
    <source>
        <dbReference type="ARBA" id="ARBA00023040"/>
    </source>
</evidence>
<dbReference type="CDD" id="cd00637">
    <property type="entry name" value="7tm_classA_rhodopsin-like"/>
    <property type="match status" value="1"/>
</dbReference>
<keyword evidence="3 9" id="KW-0812">Transmembrane</keyword>
<keyword evidence="2" id="KW-1003">Cell membrane</keyword>
<evidence type="ECO:0000256" key="9">
    <source>
        <dbReference type="RuleBase" id="RU000688"/>
    </source>
</evidence>
<dbReference type="PRINTS" id="PR00237">
    <property type="entry name" value="GPCRRHODOPSN"/>
</dbReference>
<dbReference type="PROSITE" id="PS00237">
    <property type="entry name" value="G_PROTEIN_RECEP_F1_1"/>
    <property type="match status" value="1"/>
</dbReference>
<evidence type="ECO:0000256" key="4">
    <source>
        <dbReference type="ARBA" id="ARBA00022989"/>
    </source>
</evidence>
<name>A0A8B7Z258_ACAPL</name>
<feature type="transmembrane region" description="Helical" evidence="10">
    <location>
        <begin position="54"/>
        <end position="74"/>
    </location>
</feature>
<dbReference type="AlphaFoldDB" id="A0A8B7Z258"/>
<evidence type="ECO:0000256" key="6">
    <source>
        <dbReference type="ARBA" id="ARBA00023136"/>
    </source>
</evidence>
<sequence>MVTFGNGTDSRSMAFVAIQSSFMAIIMLSATLGNTLVLLALANYRILRNNTTVFIANLAVADLSVGLTGMPFILGSSIANRWIAGDVFCTVNGITNVIFCVASMLTLAGIALDRYFAIVHPFRYLELMSGRRVAVVLAWVWLQPLALALLPFAWSWSYYKYFHNEYICTIDWGYSPSFSCSIFALGFFAPLTIMFFCYFHILRVARRQSRLIVDMESMGSSESALATRRARRLKRDAKAAFMLLVLIGNFMACWLPHFVGILCLVFTRNDCPFSDAVFTTTTWLAMANSGLNPVIYGLLDGRIRQAVGLILRCRMRERLKDPSIVTINTN</sequence>
<evidence type="ECO:0000313" key="13">
    <source>
        <dbReference type="RefSeq" id="XP_022099057.1"/>
    </source>
</evidence>
<evidence type="ECO:0000256" key="2">
    <source>
        <dbReference type="ARBA" id="ARBA00022475"/>
    </source>
</evidence>
<keyword evidence="12" id="KW-1185">Reference proteome</keyword>
<evidence type="ECO:0000256" key="1">
    <source>
        <dbReference type="ARBA" id="ARBA00004651"/>
    </source>
</evidence>
<dbReference type="OrthoDB" id="10071887at2759"/>
<gene>
    <name evidence="13" type="primary">LOC110983800</name>
</gene>
<feature type="transmembrane region" description="Helical" evidence="10">
    <location>
        <begin position="182"/>
        <end position="202"/>
    </location>
</feature>
<feature type="transmembrane region" description="Helical" evidence="10">
    <location>
        <begin position="20"/>
        <end position="42"/>
    </location>
</feature>
<dbReference type="GO" id="GO:0005886">
    <property type="term" value="C:plasma membrane"/>
    <property type="evidence" value="ECO:0007669"/>
    <property type="project" value="UniProtKB-SubCell"/>
</dbReference>
<keyword evidence="7 9" id="KW-0675">Receptor</keyword>
<dbReference type="PROSITE" id="PS50262">
    <property type="entry name" value="G_PROTEIN_RECEP_F1_2"/>
    <property type="match status" value="1"/>
</dbReference>
<evidence type="ECO:0000313" key="12">
    <source>
        <dbReference type="Proteomes" id="UP000694845"/>
    </source>
</evidence>
<evidence type="ECO:0000256" key="10">
    <source>
        <dbReference type="SAM" id="Phobius"/>
    </source>
</evidence>
<evidence type="ECO:0000256" key="7">
    <source>
        <dbReference type="ARBA" id="ARBA00023170"/>
    </source>
</evidence>
<dbReference type="GO" id="GO:0004930">
    <property type="term" value="F:G protein-coupled receptor activity"/>
    <property type="evidence" value="ECO:0007669"/>
    <property type="project" value="UniProtKB-KW"/>
</dbReference>
<keyword evidence="6 10" id="KW-0472">Membrane</keyword>